<keyword evidence="2" id="KW-1185">Reference proteome</keyword>
<protein>
    <recommendedName>
        <fullName evidence="3">DUF1153 domain-containing protein</fullName>
    </recommendedName>
</protein>
<gene>
    <name evidence="1" type="ORF">SAMN04488044_0202</name>
</gene>
<dbReference type="AlphaFoldDB" id="A0A1M5I5H5"/>
<evidence type="ECO:0000313" key="1">
    <source>
        <dbReference type="EMBL" id="SHG23574.1"/>
    </source>
</evidence>
<dbReference type="Proteomes" id="UP000184211">
    <property type="component" value="Unassembled WGS sequence"/>
</dbReference>
<dbReference type="GO" id="GO:0043565">
    <property type="term" value="F:sequence-specific DNA binding"/>
    <property type="evidence" value="ECO:0007669"/>
    <property type="project" value="InterPro"/>
</dbReference>
<dbReference type="EMBL" id="FQWM01000001">
    <property type="protein sequence ID" value="SHG23574.1"/>
    <property type="molecule type" value="Genomic_DNA"/>
</dbReference>
<dbReference type="InterPro" id="IPR009534">
    <property type="entry name" value="DUF1153"/>
</dbReference>
<evidence type="ECO:0000313" key="2">
    <source>
        <dbReference type="Proteomes" id="UP000184211"/>
    </source>
</evidence>
<proteinExistence type="predicted"/>
<sequence length="94" mass="10813">MSMYLKKVDGQRAITLGDGTVLSQADLPPRTTRRWVASRKAAVVRGVLHGLISQEEALQRYELSEEEFQEWLRAIHHFGEDGLKTTCLQKYRQL</sequence>
<dbReference type="Pfam" id="PF06627">
    <property type="entry name" value="DUF1153"/>
    <property type="match status" value="1"/>
</dbReference>
<name>A0A1M5I5H5_9RHOB</name>
<accession>A0A1M5I5H5</accession>
<evidence type="ECO:0008006" key="3">
    <source>
        <dbReference type="Google" id="ProtNLM"/>
    </source>
</evidence>
<dbReference type="Gene3D" id="1.10.10.10">
    <property type="entry name" value="Winged helix-like DNA-binding domain superfamily/Winged helix DNA-binding domain"/>
    <property type="match status" value="1"/>
</dbReference>
<dbReference type="InterPro" id="IPR010921">
    <property type="entry name" value="Trp_repressor/repl_initiator"/>
</dbReference>
<dbReference type="STRING" id="870908.SAMN04488044_0202"/>
<dbReference type="InterPro" id="IPR036388">
    <property type="entry name" value="WH-like_DNA-bd_sf"/>
</dbReference>
<dbReference type="SUPFAM" id="SSF48295">
    <property type="entry name" value="TrpR-like"/>
    <property type="match status" value="1"/>
</dbReference>
<organism evidence="1 2">
    <name type="scientific">Cognatishimia maritima</name>
    <dbReference type="NCBI Taxonomy" id="870908"/>
    <lineage>
        <taxon>Bacteria</taxon>
        <taxon>Pseudomonadati</taxon>
        <taxon>Pseudomonadota</taxon>
        <taxon>Alphaproteobacteria</taxon>
        <taxon>Rhodobacterales</taxon>
        <taxon>Paracoccaceae</taxon>
        <taxon>Cognatishimia</taxon>
    </lineage>
</organism>
<reference evidence="2" key="1">
    <citation type="submission" date="2016-11" db="EMBL/GenBank/DDBJ databases">
        <authorList>
            <person name="Varghese N."/>
            <person name="Submissions S."/>
        </authorList>
    </citation>
    <scope>NUCLEOTIDE SEQUENCE [LARGE SCALE GENOMIC DNA]</scope>
    <source>
        <strain evidence="2">DSM 28223</strain>
    </source>
</reference>